<keyword evidence="4" id="KW-1185">Reference proteome</keyword>
<comment type="similarity">
    <text evidence="1">Belongs to the GST superfamily.</text>
</comment>
<evidence type="ECO:0000259" key="2">
    <source>
        <dbReference type="PROSITE" id="PS50405"/>
    </source>
</evidence>
<dbReference type="InterPro" id="IPR050802">
    <property type="entry name" value="EF-GSTs"/>
</dbReference>
<reference evidence="4" key="2">
    <citation type="submission" date="2012-08" db="EMBL/GenBank/DDBJ databases">
        <title>Genome sequence of Kazachstania naganishii.</title>
        <authorList>
            <person name="Gordon J.L."/>
            <person name="Armisen D."/>
            <person name="Proux-Wera E."/>
            <person name="OhEigeartaigh S.S."/>
            <person name="Byrne K.P."/>
            <person name="Wolfe K.H."/>
        </authorList>
    </citation>
    <scope>NUCLEOTIDE SEQUENCE [LARGE SCALE GENOMIC DNA]</scope>
    <source>
        <strain evidence="4">ATCC MYA-139 / BCRC 22969 / CBS 8797 / CCRC 22969 / KCTC 17520 / NBRC 10181 / NCYC 3082</strain>
    </source>
</reference>
<dbReference type="KEGG" id="kng:KNAG_0E03070"/>
<dbReference type="GO" id="GO:0006414">
    <property type="term" value="P:translational elongation"/>
    <property type="evidence" value="ECO:0007669"/>
    <property type="project" value="TreeGrafter"/>
</dbReference>
<protein>
    <recommendedName>
        <fullName evidence="2">GST C-terminal domain-containing protein</fullName>
    </recommendedName>
</protein>
<organism evidence="3 4">
    <name type="scientific">Huiozyma naganishii (strain ATCC MYA-139 / BCRC 22969 / CBS 8797 / KCTC 17520 / NBRC 10181 / NCYC 3082 / Yp74L-3)</name>
    <name type="common">Yeast</name>
    <name type="synonym">Kazachstania naganishii</name>
    <dbReference type="NCBI Taxonomy" id="1071383"/>
    <lineage>
        <taxon>Eukaryota</taxon>
        <taxon>Fungi</taxon>
        <taxon>Dikarya</taxon>
        <taxon>Ascomycota</taxon>
        <taxon>Saccharomycotina</taxon>
        <taxon>Saccharomycetes</taxon>
        <taxon>Saccharomycetales</taxon>
        <taxon>Saccharomycetaceae</taxon>
        <taxon>Huiozyma</taxon>
    </lineage>
</organism>
<dbReference type="AlphaFoldDB" id="J7S7Y1"/>
<dbReference type="RefSeq" id="XP_022464812.1">
    <property type="nucleotide sequence ID" value="XM_022608302.1"/>
</dbReference>
<dbReference type="Pfam" id="PF02798">
    <property type="entry name" value="GST_N"/>
    <property type="match status" value="1"/>
</dbReference>
<dbReference type="SUPFAM" id="SSF52833">
    <property type="entry name" value="Thioredoxin-like"/>
    <property type="match status" value="1"/>
</dbReference>
<sequence>MSRTVLYTSSKFIRPIVPVCLVNHFKLNVNVVDIFTDKDKFKQEFPWAKLPSLVEYGSGYKLTESIAVSHYLTGLSENKSEIEKLLGASNDFKTQSQILRWESLAVSDFLTQQVNYIGPLVGIRPYETHAVEKARGNLDTLLSLYESRLNDNKYLVRSDGVTMGDLLSAASFYFGFKTLYDAEWRSHHPGITNWYNEVTQTPYLESFFKDKSPVEKAILDRSH</sequence>
<dbReference type="InterPro" id="IPR010987">
    <property type="entry name" value="Glutathione-S-Trfase_C-like"/>
</dbReference>
<dbReference type="PANTHER" id="PTHR43986:SF1">
    <property type="entry name" value="ELONGATION FACTOR 1-GAMMA"/>
    <property type="match status" value="1"/>
</dbReference>
<dbReference type="PANTHER" id="PTHR43986">
    <property type="entry name" value="ELONGATION FACTOR 1-GAMMA"/>
    <property type="match status" value="1"/>
</dbReference>
<evidence type="ECO:0000256" key="1">
    <source>
        <dbReference type="RuleBase" id="RU003494"/>
    </source>
</evidence>
<dbReference type="PROSITE" id="PS50405">
    <property type="entry name" value="GST_CTER"/>
    <property type="match status" value="1"/>
</dbReference>
<feature type="domain" description="GST C-terminal" evidence="2">
    <location>
        <begin position="91"/>
        <end position="217"/>
    </location>
</feature>
<dbReference type="GO" id="GO:0005634">
    <property type="term" value="C:nucleus"/>
    <property type="evidence" value="ECO:0007669"/>
    <property type="project" value="TreeGrafter"/>
</dbReference>
<dbReference type="eggNOG" id="KOG0867">
    <property type="taxonomic scope" value="Eukaryota"/>
</dbReference>
<dbReference type="CDD" id="cd03181">
    <property type="entry name" value="GST_C_EF1Bgamma_like"/>
    <property type="match status" value="1"/>
</dbReference>
<dbReference type="InterPro" id="IPR004046">
    <property type="entry name" value="GST_C"/>
</dbReference>
<dbReference type="Gene3D" id="1.20.1050.10">
    <property type="match status" value="1"/>
</dbReference>
<dbReference type="InterPro" id="IPR036282">
    <property type="entry name" value="Glutathione-S-Trfase_C_sf"/>
</dbReference>
<dbReference type="HOGENOM" id="CLU_011226_3_2_1"/>
<dbReference type="InterPro" id="IPR036249">
    <property type="entry name" value="Thioredoxin-like_sf"/>
</dbReference>
<dbReference type="STRING" id="1071383.J7S7Y1"/>
<accession>J7S7Y1</accession>
<gene>
    <name evidence="3" type="primary">KNAG0E03070</name>
    <name evidence="3" type="ordered locus">KNAG_0E03070</name>
</gene>
<dbReference type="SUPFAM" id="SSF47616">
    <property type="entry name" value="GST C-terminal domain-like"/>
    <property type="match status" value="1"/>
</dbReference>
<dbReference type="Gene3D" id="3.40.30.10">
    <property type="entry name" value="Glutaredoxin"/>
    <property type="match status" value="1"/>
</dbReference>
<dbReference type="EMBL" id="HE978318">
    <property type="protein sequence ID" value="CCK70566.1"/>
    <property type="molecule type" value="Genomic_DNA"/>
</dbReference>
<dbReference type="Pfam" id="PF00043">
    <property type="entry name" value="GST_C"/>
    <property type="match status" value="1"/>
</dbReference>
<proteinExistence type="inferred from homology"/>
<dbReference type="GO" id="GO:0005737">
    <property type="term" value="C:cytoplasm"/>
    <property type="evidence" value="ECO:0007669"/>
    <property type="project" value="TreeGrafter"/>
</dbReference>
<evidence type="ECO:0000313" key="4">
    <source>
        <dbReference type="Proteomes" id="UP000006310"/>
    </source>
</evidence>
<evidence type="ECO:0000313" key="3">
    <source>
        <dbReference type="EMBL" id="CCK70566.1"/>
    </source>
</evidence>
<dbReference type="GeneID" id="34526266"/>
<name>J7S7Y1_HUIN7</name>
<reference evidence="3 4" key="1">
    <citation type="journal article" date="2011" name="Proc. Natl. Acad. Sci. U.S.A.">
        <title>Evolutionary erosion of yeast sex chromosomes by mating-type switching accidents.</title>
        <authorList>
            <person name="Gordon J.L."/>
            <person name="Armisen D."/>
            <person name="Proux-Wera E."/>
            <person name="Oheigeartaigh S.S."/>
            <person name="Byrne K.P."/>
            <person name="Wolfe K.H."/>
        </authorList>
    </citation>
    <scope>NUCLEOTIDE SEQUENCE [LARGE SCALE GENOMIC DNA]</scope>
    <source>
        <strain evidence="4">ATCC MYA-139 / BCRC 22969 / CBS 8797 / CCRC 22969 / KCTC 17520 / NBRC 10181 / NCYC 3082</strain>
    </source>
</reference>
<dbReference type="Proteomes" id="UP000006310">
    <property type="component" value="Chromosome 5"/>
</dbReference>
<dbReference type="OrthoDB" id="249703at2759"/>
<dbReference type="InterPro" id="IPR004045">
    <property type="entry name" value="Glutathione_S-Trfase_N"/>
</dbReference>
<dbReference type="OMA" id="RTILYTH"/>